<feature type="region of interest" description="Disordered" evidence="4">
    <location>
        <begin position="243"/>
        <end position="269"/>
    </location>
</feature>
<dbReference type="Proteomes" id="UP000555003">
    <property type="component" value="Unassembled WGS sequence"/>
</dbReference>
<protein>
    <recommendedName>
        <fullName evidence="7">SDR family oxidoreductase</fullName>
    </recommendedName>
</protein>
<name>A0ABR6DTV2_9FLAO</name>
<dbReference type="SUPFAM" id="SSF51735">
    <property type="entry name" value="NAD(P)-binding Rossmann-fold domains"/>
    <property type="match status" value="1"/>
</dbReference>
<dbReference type="PRINTS" id="PR00080">
    <property type="entry name" value="SDRFAMILY"/>
</dbReference>
<accession>A0ABR6DTV2</accession>
<dbReference type="CDD" id="cd05233">
    <property type="entry name" value="SDR_c"/>
    <property type="match status" value="1"/>
</dbReference>
<organism evidence="5 6">
    <name type="scientific">Flavobacterium gossypii</name>
    <dbReference type="NCBI Taxonomy" id="1646119"/>
    <lineage>
        <taxon>Bacteria</taxon>
        <taxon>Pseudomonadati</taxon>
        <taxon>Bacteroidota</taxon>
        <taxon>Flavobacteriia</taxon>
        <taxon>Flavobacteriales</taxon>
        <taxon>Flavobacteriaceae</taxon>
        <taxon>Flavobacterium</taxon>
    </lineage>
</organism>
<gene>
    <name evidence="5" type="ORF">GGR22_002407</name>
</gene>
<keyword evidence="2" id="KW-0560">Oxidoreductase</keyword>
<evidence type="ECO:0000313" key="5">
    <source>
        <dbReference type="EMBL" id="MBA9074240.1"/>
    </source>
</evidence>
<evidence type="ECO:0000256" key="2">
    <source>
        <dbReference type="ARBA" id="ARBA00023002"/>
    </source>
</evidence>
<dbReference type="PIRSF" id="PIRSF000126">
    <property type="entry name" value="11-beta-HSD1"/>
    <property type="match status" value="1"/>
</dbReference>
<dbReference type="PANTHER" id="PTHR44196:SF2">
    <property type="entry name" value="SHORT-CHAIN DEHYDROGENASE-RELATED"/>
    <property type="match status" value="1"/>
</dbReference>
<dbReference type="PANTHER" id="PTHR44196">
    <property type="entry name" value="DEHYDROGENASE/REDUCTASE SDR FAMILY MEMBER 7B"/>
    <property type="match status" value="1"/>
</dbReference>
<reference evidence="5 6" key="1">
    <citation type="submission" date="2020-08" db="EMBL/GenBank/DDBJ databases">
        <title>Genomic Encyclopedia of Type Strains, Phase IV (KMG-IV): sequencing the most valuable type-strain genomes for metagenomic binning, comparative biology and taxonomic classification.</title>
        <authorList>
            <person name="Goeker M."/>
        </authorList>
    </citation>
    <scope>NUCLEOTIDE SEQUENCE [LARGE SCALE GENOMIC DNA]</scope>
    <source>
        <strain evidence="5 6">DSM 100397</strain>
    </source>
</reference>
<evidence type="ECO:0000256" key="1">
    <source>
        <dbReference type="ARBA" id="ARBA00006484"/>
    </source>
</evidence>
<dbReference type="InterPro" id="IPR036291">
    <property type="entry name" value="NAD(P)-bd_dom_sf"/>
</dbReference>
<comment type="similarity">
    <text evidence="1 3">Belongs to the short-chain dehydrogenases/reductases (SDR) family.</text>
</comment>
<dbReference type="InterPro" id="IPR002347">
    <property type="entry name" value="SDR_fam"/>
</dbReference>
<dbReference type="PRINTS" id="PR00081">
    <property type="entry name" value="GDHRDH"/>
</dbReference>
<dbReference type="Gene3D" id="3.40.50.720">
    <property type="entry name" value="NAD(P)-binding Rossmann-like Domain"/>
    <property type="match status" value="1"/>
</dbReference>
<comment type="caution">
    <text evidence="5">The sequence shown here is derived from an EMBL/GenBank/DDBJ whole genome shotgun (WGS) entry which is preliminary data.</text>
</comment>
<keyword evidence="6" id="KW-1185">Reference proteome</keyword>
<evidence type="ECO:0000313" key="6">
    <source>
        <dbReference type="Proteomes" id="UP000555003"/>
    </source>
</evidence>
<evidence type="ECO:0008006" key="7">
    <source>
        <dbReference type="Google" id="ProtNLM"/>
    </source>
</evidence>
<evidence type="ECO:0000256" key="3">
    <source>
        <dbReference type="RuleBase" id="RU000363"/>
    </source>
</evidence>
<dbReference type="Pfam" id="PF00106">
    <property type="entry name" value="adh_short"/>
    <property type="match status" value="1"/>
</dbReference>
<sequence length="269" mass="29409">MQETVLITGATSGIGIELAKLFAADGYRLVIVARDVMELAATAQMLREHYTANVEIFAKDLFDPESGFELYRELEAQGIKIDVLVNDAGQGQYGLFVETDVRRQLDIIQLNISSLVVLTHFFLKDMVAAGRGKILNLSSIASKVPGPWQAVYHGTKAFVQSFTEGIRSEVKDKGITVTALLPGVTDTDFFNKADMNSSKAVQDKDGMADPADVAKDGYEALLRGDDKVVSGFKNKVQVALNNLTPDENAADQMKNFQEPVDEEKNNGQD</sequence>
<proteinExistence type="inferred from homology"/>
<dbReference type="EMBL" id="JACJIS010000002">
    <property type="protein sequence ID" value="MBA9074240.1"/>
    <property type="molecule type" value="Genomic_DNA"/>
</dbReference>
<evidence type="ECO:0000256" key="4">
    <source>
        <dbReference type="SAM" id="MobiDB-lite"/>
    </source>
</evidence>
<dbReference type="RefSeq" id="WP_182493825.1">
    <property type="nucleotide sequence ID" value="NZ_JACJIS010000002.1"/>
</dbReference>